<dbReference type="RefSeq" id="WP_208631629.1">
    <property type="nucleotide sequence ID" value="NZ_CP059319.1"/>
</dbReference>
<protein>
    <submittedName>
        <fullName evidence="1">Uncharacterized protein</fullName>
    </submittedName>
</protein>
<dbReference type="Proteomes" id="UP000664914">
    <property type="component" value="Chromosome"/>
</dbReference>
<sequence length="119" mass="13034">MITPDFRTTLVEAAAGIARELAPPSDHEADLLVVELSRAIALIGGNRTPEQINEWQNAAADELEQFPWSLIATAIADARRRVRYAGDFVPTVIAAIEEPMRRLVAEADAIDRLLQISEG</sequence>
<organism evidence="1 2">
    <name type="scientific">Rhizorhabdus wittichii</name>
    <dbReference type="NCBI Taxonomy" id="160791"/>
    <lineage>
        <taxon>Bacteria</taxon>
        <taxon>Pseudomonadati</taxon>
        <taxon>Pseudomonadota</taxon>
        <taxon>Alphaproteobacteria</taxon>
        <taxon>Sphingomonadales</taxon>
        <taxon>Sphingomonadaceae</taxon>
        <taxon>Rhizorhabdus</taxon>
    </lineage>
</organism>
<evidence type="ECO:0000313" key="2">
    <source>
        <dbReference type="Proteomes" id="UP000664914"/>
    </source>
</evidence>
<dbReference type="EMBL" id="CP059319">
    <property type="protein sequence ID" value="QTH19647.1"/>
    <property type="molecule type" value="Genomic_DNA"/>
</dbReference>
<reference evidence="1" key="1">
    <citation type="submission" date="2020-07" db="EMBL/GenBank/DDBJ databases">
        <authorList>
            <person name="Camacho E."/>
        </authorList>
    </citation>
    <scope>NUCLEOTIDE SEQUENCE</scope>
    <source>
        <strain evidence="1">MPO218</strain>
    </source>
</reference>
<reference evidence="1" key="2">
    <citation type="submission" date="2021-04" db="EMBL/GenBank/DDBJ databases">
        <title>Isolation and genomic analysis of the ibuprofen-degrading bacterium Sphingomonas strain MPO218.</title>
        <authorList>
            <person name="Aulestia M."/>
            <person name="Flores A."/>
            <person name="Mangas E.L."/>
            <person name="Perez-Pulido A.J."/>
            <person name="Santero E."/>
            <person name="Camacho E.M."/>
        </authorList>
    </citation>
    <scope>NUCLEOTIDE SEQUENCE</scope>
    <source>
        <strain evidence="1">MPO218</strain>
    </source>
</reference>
<accession>A0A975HBZ5</accession>
<gene>
    <name evidence="1" type="ORF">HRJ34_14825</name>
</gene>
<name>A0A975HBZ5_9SPHN</name>
<proteinExistence type="predicted"/>
<dbReference type="AlphaFoldDB" id="A0A975HBZ5"/>
<evidence type="ECO:0000313" key="1">
    <source>
        <dbReference type="EMBL" id="QTH19647.1"/>
    </source>
</evidence>